<protein>
    <submittedName>
        <fullName evidence="1">Uncharacterized protein</fullName>
    </submittedName>
</protein>
<keyword evidence="2" id="KW-1185">Reference proteome</keyword>
<proteinExistence type="predicted"/>
<reference evidence="1" key="1">
    <citation type="submission" date="2014-02" db="EMBL/GenBank/DDBJ databases">
        <title>Expanding our view of genomic diversity in Candidatus Accumulibacter clades.</title>
        <authorList>
            <person name="Skennerton C.T."/>
            <person name="Barr J.J."/>
            <person name="Slater F.R."/>
            <person name="Bond P.L."/>
            <person name="Tyson G.W."/>
        </authorList>
    </citation>
    <scope>NUCLEOTIDE SEQUENCE [LARGE SCALE GENOMIC DNA]</scope>
</reference>
<sequence>MVLGLAGNDQRRPRLVDEDRVHFIDDRESQSALHPLAGRVDHVVAQIIETELVVGAVGDVGSVSRLLLVMRHLRQVDADR</sequence>
<dbReference type="EMBL" id="JFAX01000016">
    <property type="protein sequence ID" value="EXI66319.1"/>
    <property type="molecule type" value="Genomic_DNA"/>
</dbReference>
<evidence type="ECO:0000313" key="1">
    <source>
        <dbReference type="EMBL" id="EXI66319.1"/>
    </source>
</evidence>
<evidence type="ECO:0000313" key="2">
    <source>
        <dbReference type="Proteomes" id="UP000020218"/>
    </source>
</evidence>
<gene>
    <name evidence="1" type="ORF">AW08_02675</name>
</gene>
<accession>A0A011PJ65</accession>
<name>A0A011PJ65_9PROT</name>
<dbReference type="STRING" id="1454001.AW08_02675"/>
<organism evidence="1 2">
    <name type="scientific">Candidatus Accumulibacter adjunctus</name>
    <dbReference type="NCBI Taxonomy" id="1454001"/>
    <lineage>
        <taxon>Bacteria</taxon>
        <taxon>Pseudomonadati</taxon>
        <taxon>Pseudomonadota</taxon>
        <taxon>Betaproteobacteria</taxon>
        <taxon>Candidatus Accumulibacter</taxon>
    </lineage>
</organism>
<dbReference type="AlphaFoldDB" id="A0A011PJ65"/>
<dbReference type="Proteomes" id="UP000020218">
    <property type="component" value="Unassembled WGS sequence"/>
</dbReference>
<comment type="caution">
    <text evidence="1">The sequence shown here is derived from an EMBL/GenBank/DDBJ whole genome shotgun (WGS) entry which is preliminary data.</text>
</comment>